<name>A0A927R031_9ACTN</name>
<organism evidence="1 2">
    <name type="scientific">Plantactinospora soyae</name>
    <dbReference type="NCBI Taxonomy" id="1544732"/>
    <lineage>
        <taxon>Bacteria</taxon>
        <taxon>Bacillati</taxon>
        <taxon>Actinomycetota</taxon>
        <taxon>Actinomycetes</taxon>
        <taxon>Micromonosporales</taxon>
        <taxon>Micromonosporaceae</taxon>
        <taxon>Plantactinospora</taxon>
    </lineage>
</organism>
<comment type="caution">
    <text evidence="1">The sequence shown here is derived from an EMBL/GenBank/DDBJ whole genome shotgun (WGS) entry which is preliminary data.</text>
</comment>
<dbReference type="Proteomes" id="UP000649753">
    <property type="component" value="Unassembled WGS sequence"/>
</dbReference>
<dbReference type="AlphaFoldDB" id="A0A927R031"/>
<sequence length="342" mass="36483">MREVAAAELRPGEIELAVERLALTMNNVTYARWGAVPPMNFWSAFPAADPLLGRLPVWGFVRVARSSHPDYSAGDRFFGYLPSSSHHVVRPAPAPQGFLDATPGRYFAHPWYQTFQPAGAVDHRDDRRALLRPIFPASFHVADFVVGRAGGDGLTVLITSASSKVGIGIAHRLRSNANVRTIGLTAGNHAELLIGLKLFDEVATYDELPAVPAGPVLCVDLTGDAQVLAAVHGTFGSGLMHTTLLGWTHGVPTDEPAAVDPPQLTAPTQELFFTPAVESATIAAEGADAFFARYHAAEDEFIEFTESWLTVTAGIGPEAVAAVFQSLAEGTHAADEVTILTP</sequence>
<keyword evidence="2" id="KW-1185">Reference proteome</keyword>
<dbReference type="EMBL" id="JADBEB010000001">
    <property type="protein sequence ID" value="MBE1489737.1"/>
    <property type="molecule type" value="Genomic_DNA"/>
</dbReference>
<evidence type="ECO:0008006" key="3">
    <source>
        <dbReference type="Google" id="ProtNLM"/>
    </source>
</evidence>
<reference evidence="1" key="1">
    <citation type="submission" date="2020-10" db="EMBL/GenBank/DDBJ databases">
        <title>Sequencing the genomes of 1000 actinobacteria strains.</title>
        <authorList>
            <person name="Klenk H.-P."/>
        </authorList>
    </citation>
    <scope>NUCLEOTIDE SEQUENCE</scope>
    <source>
        <strain evidence="1">DSM 46832</strain>
    </source>
</reference>
<dbReference type="Pfam" id="PF11017">
    <property type="entry name" value="DUF2855"/>
    <property type="match status" value="1"/>
</dbReference>
<proteinExistence type="predicted"/>
<accession>A0A927R031</accession>
<evidence type="ECO:0000313" key="2">
    <source>
        <dbReference type="Proteomes" id="UP000649753"/>
    </source>
</evidence>
<protein>
    <recommendedName>
        <fullName evidence="3">DUF2855 family protein</fullName>
    </recommendedName>
</protein>
<evidence type="ECO:0000313" key="1">
    <source>
        <dbReference type="EMBL" id="MBE1489737.1"/>
    </source>
</evidence>
<gene>
    <name evidence="1" type="ORF">H4W31_005375</name>
</gene>
<dbReference type="InterPro" id="IPR021276">
    <property type="entry name" value="DUF2855"/>
</dbReference>